<sequence length="188" mass="22198">MNIFTKNKFENAVNSLSRQRMTFSNILNETRSYANARYGQKTIFLSHSHHDARYVNMTRAFFERLGIDLYVDWADESMPTYTCGYTALKIKEKIRENDFFILLATDLALWSKWCNWELGIGDTYKYVSDRLAILPLADDSDNWRGNEYIQTYPYIKGPDSSIWDDTPSKYLIHYPDGQERSLLNWLQK</sequence>
<dbReference type="RefSeq" id="WP_264960452.1">
    <property type="nucleotide sequence ID" value="NZ_JAPDUQ010000007.1"/>
</dbReference>
<proteinExistence type="predicted"/>
<dbReference type="InterPro" id="IPR035897">
    <property type="entry name" value="Toll_tir_struct_dom_sf"/>
</dbReference>
<feature type="domain" description="TIR" evidence="1">
    <location>
        <begin position="43"/>
        <end position="143"/>
    </location>
</feature>
<accession>A0AAW5U2K9</accession>
<dbReference type="Gene3D" id="3.40.50.10140">
    <property type="entry name" value="Toll/interleukin-1 receptor homology (TIR) domain"/>
    <property type="match status" value="1"/>
</dbReference>
<evidence type="ECO:0000313" key="3">
    <source>
        <dbReference type="Proteomes" id="UP001209074"/>
    </source>
</evidence>
<dbReference type="Pfam" id="PF13676">
    <property type="entry name" value="TIR_2"/>
    <property type="match status" value="1"/>
</dbReference>
<gene>
    <name evidence="2" type="ORF">ONT05_11920</name>
</gene>
<dbReference type="GO" id="GO:0007165">
    <property type="term" value="P:signal transduction"/>
    <property type="evidence" value="ECO:0007669"/>
    <property type="project" value="InterPro"/>
</dbReference>
<dbReference type="EMBL" id="JAPDUS010000024">
    <property type="protein sequence ID" value="MCW4094245.1"/>
    <property type="molecule type" value="Genomic_DNA"/>
</dbReference>
<name>A0AAW5U2K9_9BACT</name>
<organism evidence="2 3">
    <name type="scientific">Segatella copri</name>
    <dbReference type="NCBI Taxonomy" id="165179"/>
    <lineage>
        <taxon>Bacteria</taxon>
        <taxon>Pseudomonadati</taxon>
        <taxon>Bacteroidota</taxon>
        <taxon>Bacteroidia</taxon>
        <taxon>Bacteroidales</taxon>
        <taxon>Prevotellaceae</taxon>
        <taxon>Segatella</taxon>
    </lineage>
</organism>
<keyword evidence="2" id="KW-0675">Receptor</keyword>
<dbReference type="Proteomes" id="UP001209074">
    <property type="component" value="Unassembled WGS sequence"/>
</dbReference>
<dbReference type="InterPro" id="IPR000157">
    <property type="entry name" value="TIR_dom"/>
</dbReference>
<dbReference type="SUPFAM" id="SSF52200">
    <property type="entry name" value="Toll/Interleukin receptor TIR domain"/>
    <property type="match status" value="1"/>
</dbReference>
<evidence type="ECO:0000313" key="2">
    <source>
        <dbReference type="EMBL" id="MCW4094245.1"/>
    </source>
</evidence>
<comment type="caution">
    <text evidence="2">The sequence shown here is derived from an EMBL/GenBank/DDBJ whole genome shotgun (WGS) entry which is preliminary data.</text>
</comment>
<reference evidence="2" key="1">
    <citation type="submission" date="2022-11" db="EMBL/GenBank/DDBJ databases">
        <title>Genomic repertoires linked with pathogenic potency of arthritogenic Prevotella copri isolated from the gut of rheumatoid arthritis patients.</title>
        <authorList>
            <person name="Nii T."/>
            <person name="Maeda Y."/>
            <person name="Motooka D."/>
            <person name="Naito M."/>
            <person name="Matsumoto Y."/>
            <person name="Ogawa T."/>
            <person name="Oguro-Igashira E."/>
            <person name="Kishikawa T."/>
            <person name="Yamashita M."/>
            <person name="Koizumi S."/>
            <person name="Kurakawa T."/>
            <person name="Okumura R."/>
            <person name="Kayama H."/>
            <person name="Murakami M."/>
            <person name="Sakaguchi T."/>
            <person name="Das B."/>
            <person name="Nakamura S."/>
            <person name="Okada Y."/>
            <person name="Kumanogoh A."/>
            <person name="Takeda K."/>
        </authorList>
    </citation>
    <scope>NUCLEOTIDE SEQUENCE</scope>
    <source>
        <strain evidence="2">N016-13</strain>
    </source>
</reference>
<protein>
    <submittedName>
        <fullName evidence="2">Toll/interleukin-1 receptor domain-containing protein</fullName>
    </submittedName>
</protein>
<evidence type="ECO:0000259" key="1">
    <source>
        <dbReference type="Pfam" id="PF13676"/>
    </source>
</evidence>
<dbReference type="AlphaFoldDB" id="A0AAW5U2K9"/>